<evidence type="ECO:0000259" key="7">
    <source>
        <dbReference type="PROSITE" id="PS50151"/>
    </source>
</evidence>
<dbReference type="Proteomes" id="UP000249343">
    <property type="component" value="Unassembled WGS sequence"/>
</dbReference>
<evidence type="ECO:0000256" key="5">
    <source>
        <dbReference type="ARBA" id="ARBA00023204"/>
    </source>
</evidence>
<comment type="similarity">
    <text evidence="6">Belongs to the UvrC family.</text>
</comment>
<reference evidence="10 12" key="2">
    <citation type="submission" date="2016-02" db="EMBL/GenBank/DDBJ databases">
        <title>A draft genome sequence of Candidatus Phytoplasma oryzae strain Mbita1, the causative agent of Napier Grass stunt disease in Kenya.</title>
        <authorList>
            <person name="Fischer A."/>
            <person name="Santa-Cruz I."/>
            <person name="Wambua L."/>
            <person name="Olds C."/>
            <person name="Midega C."/>
            <person name="Dickinson M."/>
            <person name="Kawicha P."/>
            <person name="Khan Z."/>
            <person name="Masiga D."/>
            <person name="Jores J."/>
            <person name="Bernd S."/>
        </authorList>
    </citation>
    <scope>NUCLEOTIDE SEQUENCE [LARGE SCALE GENOMIC DNA]</scope>
    <source>
        <strain evidence="10">Mbita1</strain>
    </source>
</reference>
<dbReference type="Gene3D" id="3.40.1440.10">
    <property type="entry name" value="GIY-YIG endonuclease"/>
    <property type="match status" value="1"/>
</dbReference>
<feature type="domain" description="UvrC family homology region profile" evidence="9">
    <location>
        <begin position="245"/>
        <end position="462"/>
    </location>
</feature>
<dbReference type="PANTHER" id="PTHR30562:SF1">
    <property type="entry name" value="UVRABC SYSTEM PROTEIN C"/>
    <property type="match status" value="1"/>
</dbReference>
<evidence type="ECO:0000256" key="6">
    <source>
        <dbReference type="HAMAP-Rule" id="MF_00203"/>
    </source>
</evidence>
<evidence type="ECO:0000256" key="1">
    <source>
        <dbReference type="ARBA" id="ARBA00022490"/>
    </source>
</evidence>
<dbReference type="SMART" id="SM00465">
    <property type="entry name" value="GIYc"/>
    <property type="match status" value="1"/>
</dbReference>
<dbReference type="InterPro" id="IPR038476">
    <property type="entry name" value="UvrC_RNase_H_dom_sf"/>
</dbReference>
<dbReference type="InterPro" id="IPR004791">
    <property type="entry name" value="UvrC"/>
</dbReference>
<keyword evidence="13" id="KW-1185">Reference proteome</keyword>
<dbReference type="PATRIC" id="fig|203274.3.peg.264"/>
<protein>
    <recommendedName>
        <fullName evidence="6">UvrABC system protein C</fullName>
        <shortName evidence="6">Protein UvrC</shortName>
    </recommendedName>
    <alternativeName>
        <fullName evidence="6">Excinuclease ABC subunit C</fullName>
    </alternativeName>
</protein>
<keyword evidence="5 6" id="KW-0234">DNA repair</keyword>
<evidence type="ECO:0000313" key="13">
    <source>
        <dbReference type="Proteomes" id="UP000249343"/>
    </source>
</evidence>
<dbReference type="Pfam" id="PF01541">
    <property type="entry name" value="GIY-YIG"/>
    <property type="match status" value="1"/>
</dbReference>
<name>A0A139JR78_9MOLU</name>
<organism evidence="10 12">
    <name type="scientific">Candidatus Phytoplasma oryzae</name>
    <dbReference type="NCBI Taxonomy" id="203274"/>
    <lineage>
        <taxon>Bacteria</taxon>
        <taxon>Bacillati</taxon>
        <taxon>Mycoplasmatota</taxon>
        <taxon>Mollicutes</taxon>
        <taxon>Acholeplasmatales</taxon>
        <taxon>Acholeplasmataceae</taxon>
        <taxon>Candidatus Phytoplasma</taxon>
        <taxon>16SrXI (Rice yellow dwarf group)</taxon>
    </lineage>
</organism>
<keyword evidence="6" id="KW-0742">SOS response</keyword>
<dbReference type="PANTHER" id="PTHR30562">
    <property type="entry name" value="UVRC/OXIDOREDUCTASE"/>
    <property type="match status" value="1"/>
</dbReference>
<dbReference type="InterPro" id="IPR000305">
    <property type="entry name" value="GIY-YIG_endonuc"/>
</dbReference>
<comment type="subcellular location">
    <subcellularLocation>
        <location evidence="6">Cytoplasm</location>
    </subcellularLocation>
</comment>
<dbReference type="Gene3D" id="1.10.150.20">
    <property type="entry name" value="5' to 3' exonuclease, C-terminal subdomain"/>
    <property type="match status" value="1"/>
</dbReference>
<dbReference type="PROSITE" id="PS50151">
    <property type="entry name" value="UVR"/>
    <property type="match status" value="1"/>
</dbReference>
<dbReference type="InterPro" id="IPR035901">
    <property type="entry name" value="GIY-YIG_endonuc_sf"/>
</dbReference>
<dbReference type="PROSITE" id="PS50165">
    <property type="entry name" value="UVRC"/>
    <property type="match status" value="1"/>
</dbReference>
<dbReference type="InterPro" id="IPR036876">
    <property type="entry name" value="UVR_dom_sf"/>
</dbReference>
<dbReference type="SUPFAM" id="SSF82771">
    <property type="entry name" value="GIY-YIG endonuclease"/>
    <property type="match status" value="1"/>
</dbReference>
<evidence type="ECO:0000256" key="2">
    <source>
        <dbReference type="ARBA" id="ARBA00022763"/>
    </source>
</evidence>
<feature type="domain" description="UVR" evidence="7">
    <location>
        <begin position="194"/>
        <end position="229"/>
    </location>
</feature>
<dbReference type="InterPro" id="IPR001162">
    <property type="entry name" value="UvrC_RNase_H_dom"/>
</dbReference>
<dbReference type="OrthoDB" id="9804933at2"/>
<dbReference type="InterPro" id="IPR050066">
    <property type="entry name" value="UvrABC_protein_C"/>
</dbReference>
<dbReference type="PROSITE" id="PS50164">
    <property type="entry name" value="GIY_YIG"/>
    <property type="match status" value="1"/>
</dbReference>
<dbReference type="GO" id="GO:0009381">
    <property type="term" value="F:excinuclease ABC activity"/>
    <property type="evidence" value="ECO:0007669"/>
    <property type="project" value="UniProtKB-UniRule"/>
</dbReference>
<evidence type="ECO:0000259" key="9">
    <source>
        <dbReference type="PROSITE" id="PS50165"/>
    </source>
</evidence>
<dbReference type="SUPFAM" id="SSF47781">
    <property type="entry name" value="RuvA domain 2-like"/>
    <property type="match status" value="1"/>
</dbReference>
<accession>A0A139JR78</accession>
<dbReference type="GO" id="GO:0006289">
    <property type="term" value="P:nucleotide-excision repair"/>
    <property type="evidence" value="ECO:0007669"/>
    <property type="project" value="UniProtKB-UniRule"/>
</dbReference>
<dbReference type="InterPro" id="IPR010994">
    <property type="entry name" value="RuvA_2-like"/>
</dbReference>
<comment type="function">
    <text evidence="6">The UvrABC repair system catalyzes the recognition and processing of DNA lesions. UvrC both incises the 5' and 3' sides of the lesion. The N-terminal half is responsible for the 3' incision and the C-terminal half is responsible for the 5' incision.</text>
</comment>
<dbReference type="CDD" id="cd10434">
    <property type="entry name" value="GIY-YIG_UvrC_Cho"/>
    <property type="match status" value="1"/>
</dbReference>
<dbReference type="GO" id="GO:0009432">
    <property type="term" value="P:SOS response"/>
    <property type="evidence" value="ECO:0007669"/>
    <property type="project" value="UniProtKB-UniRule"/>
</dbReference>
<keyword evidence="3 6" id="KW-0228">DNA excision</keyword>
<keyword evidence="4 6" id="KW-0267">Excision nuclease</keyword>
<feature type="domain" description="GIY-YIG" evidence="8">
    <location>
        <begin position="11"/>
        <end position="89"/>
    </location>
</feature>
<evidence type="ECO:0000313" key="12">
    <source>
        <dbReference type="Proteomes" id="UP000070069"/>
    </source>
</evidence>
<dbReference type="NCBIfam" id="TIGR00194">
    <property type="entry name" value="uvrC"/>
    <property type="match status" value="1"/>
</dbReference>
<dbReference type="InterPro" id="IPR047296">
    <property type="entry name" value="GIY-YIG_UvrC_Cho"/>
</dbReference>
<dbReference type="Pfam" id="PF22920">
    <property type="entry name" value="UvrC_RNaseH"/>
    <property type="match status" value="1"/>
</dbReference>
<dbReference type="GO" id="GO:0003677">
    <property type="term" value="F:DNA binding"/>
    <property type="evidence" value="ECO:0007669"/>
    <property type="project" value="UniProtKB-UniRule"/>
</dbReference>
<evidence type="ECO:0000313" key="11">
    <source>
        <dbReference type="EMBL" id="RAM57898.1"/>
    </source>
</evidence>
<dbReference type="Gene3D" id="3.30.420.340">
    <property type="entry name" value="UvrC, RNAse H endonuclease domain"/>
    <property type="match status" value="1"/>
</dbReference>
<dbReference type="Proteomes" id="UP000070069">
    <property type="component" value="Unassembled WGS sequence"/>
</dbReference>
<dbReference type="FunFam" id="3.40.1440.10:FF:000001">
    <property type="entry name" value="UvrABC system protein C"/>
    <property type="match status" value="1"/>
</dbReference>
<comment type="caution">
    <text evidence="10">The sequence shown here is derived from an EMBL/GenBank/DDBJ whole genome shotgun (WGS) entry which is preliminary data.</text>
</comment>
<dbReference type="AlphaFoldDB" id="A0A139JR78"/>
<evidence type="ECO:0000256" key="3">
    <source>
        <dbReference type="ARBA" id="ARBA00022769"/>
    </source>
</evidence>
<evidence type="ECO:0000256" key="4">
    <source>
        <dbReference type="ARBA" id="ARBA00022881"/>
    </source>
</evidence>
<evidence type="ECO:0000259" key="8">
    <source>
        <dbReference type="PROSITE" id="PS50164"/>
    </source>
</evidence>
<reference evidence="11 13" key="1">
    <citation type="submission" date="2014-04" db="EMBL/GenBank/DDBJ databases">
        <title>Genome study of Napier grass stunt phytoplasma.</title>
        <authorList>
            <person name="Kawicha P."/>
            <person name="Dickinson M."/>
            <person name="Hodgetts J."/>
        </authorList>
    </citation>
    <scope>NUCLEOTIDE SEQUENCE [LARGE SCALE GENOMIC DNA]</scope>
    <source>
        <strain evidence="11 13">NGS-S10</strain>
    </source>
</reference>
<proteinExistence type="inferred from homology"/>
<keyword evidence="2 6" id="KW-0227">DNA damage</keyword>
<comment type="subunit">
    <text evidence="6">Interacts with UvrB in an incision complex.</text>
</comment>
<dbReference type="Pfam" id="PF08459">
    <property type="entry name" value="UvrC_RNaseH_dom"/>
    <property type="match status" value="1"/>
</dbReference>
<dbReference type="GO" id="GO:0009380">
    <property type="term" value="C:excinuclease repair complex"/>
    <property type="evidence" value="ECO:0007669"/>
    <property type="project" value="InterPro"/>
</dbReference>
<dbReference type="GO" id="GO:0005737">
    <property type="term" value="C:cytoplasm"/>
    <property type="evidence" value="ECO:0007669"/>
    <property type="project" value="UniProtKB-SubCell"/>
</dbReference>
<evidence type="ECO:0000313" key="10">
    <source>
        <dbReference type="EMBL" id="KXT29344.1"/>
    </source>
</evidence>
<keyword evidence="1 6" id="KW-0963">Cytoplasm</keyword>
<gene>
    <name evidence="6 10" type="primary">uvrC</name>
    <name evidence="10" type="ORF">AXA84_0158</name>
    <name evidence="11" type="ORF">DH96_01125</name>
</gene>
<dbReference type="HAMAP" id="MF_00203">
    <property type="entry name" value="UvrC"/>
    <property type="match status" value="1"/>
</dbReference>
<sequence length="583" mass="69259">MLLKKIKNLPNSPGCYLFKNQNNVIIYIGKSKNLKKRIENYFSPKEKNKKTNLLISEINNLSYILTNNELEALILESNLIKKYTPKYNFKLIDDKTYPYIEITNEKHPRLKISRYKKLPPNKNIFGPFPNQKEILKQIINILYQIYPLRKCHPLEKKPCFYYHIKQCIGPCCQKKVNYQENINAIVNFFKGKNYQIFKKIKKKMLLASDNLEFEKADKYKNILINLKKILEKQFIDLKKNKNYDIIAFDSNQNEISIYILQMNNGNILDKDQIVFTYVSSVTSNILTYLNFYYQKKIIPKEIIVGQELKKEKNNIRKLLNIKVCIPTKNVKFKLYQLALKNAQENLLKYNLIYQSKYQIIQNNLIKLSEIVEKEINYIEIFDNAHLFGQSFVSSMIVFKNFKFEKKKYIKFLLNKKIKNDFEAFRNIIQKRYKKILKTTKILPDLILVDGGLAQFNTALKILKKMNVNIKLGALKKNKKHQLESLILNKKEIFLDKKSELFKFLSKLSKEVHNFTIKFHQKTKKKEDFNTLLLKIKGLGKIRYKKILEKFNNITEIKQASCEEFKKLKIPCNILEKIKKILKK</sequence>
<dbReference type="RefSeq" id="WP_066540100.1">
    <property type="nucleotide sequence ID" value="NZ_JHUK01000002.1"/>
</dbReference>
<keyword evidence="10" id="KW-0378">Hydrolase</keyword>
<dbReference type="EMBL" id="LTBM01000002">
    <property type="protein sequence ID" value="KXT29344.1"/>
    <property type="molecule type" value="Genomic_DNA"/>
</dbReference>
<dbReference type="InterPro" id="IPR001943">
    <property type="entry name" value="UVR_dom"/>
</dbReference>
<dbReference type="EMBL" id="JHUK01000002">
    <property type="protein sequence ID" value="RAM57898.1"/>
    <property type="molecule type" value="Genomic_DNA"/>
</dbReference>
<dbReference type="SUPFAM" id="SSF46600">
    <property type="entry name" value="C-terminal UvrC-binding domain of UvrB"/>
    <property type="match status" value="1"/>
</dbReference>